<comment type="caution">
    <text evidence="8">The sequence shown here is derived from an EMBL/GenBank/DDBJ whole genome shotgun (WGS) entry which is preliminary data.</text>
</comment>
<feature type="transmembrane region" description="Helical" evidence="7">
    <location>
        <begin position="144"/>
        <end position="162"/>
    </location>
</feature>
<dbReference type="InterPro" id="IPR018480">
    <property type="entry name" value="PNAcMuramoyl-5peptid_Trfase_CS"/>
</dbReference>
<dbReference type="CDD" id="cd06853">
    <property type="entry name" value="GT_WecA_like"/>
    <property type="match status" value="1"/>
</dbReference>
<dbReference type="PANTHER" id="PTHR22926">
    <property type="entry name" value="PHOSPHO-N-ACETYLMURAMOYL-PENTAPEPTIDE-TRANSFERASE"/>
    <property type="match status" value="1"/>
</dbReference>
<keyword evidence="3 8" id="KW-0808">Transferase</keyword>
<dbReference type="PROSITE" id="PS01348">
    <property type="entry name" value="MRAY_2"/>
    <property type="match status" value="1"/>
</dbReference>
<dbReference type="Pfam" id="PF00953">
    <property type="entry name" value="Glycos_transf_4"/>
    <property type="match status" value="1"/>
</dbReference>
<evidence type="ECO:0000256" key="6">
    <source>
        <dbReference type="ARBA" id="ARBA00023136"/>
    </source>
</evidence>
<dbReference type="GO" id="GO:0016740">
    <property type="term" value="F:transferase activity"/>
    <property type="evidence" value="ECO:0007669"/>
    <property type="project" value="UniProtKB-KW"/>
</dbReference>
<sequence>MTLYITLIIGAFLLSAICGFIAIPEILNYCKDKNLYDIPDSRKVHKNLVPRLGGISFMPSMLLSFIIALFVFNSQFGKGTIQISLWSIYFLIGLLLIYSVGIVDDLIGLSANIKFVVQIISASLLPLAGLYINNLYGLFGIHEISYWVGVPLTIFIIVFICNSMNLIDGIDGLCAGLSEIALGGFLLTFMEEGLAVYCILIAGLMGVLVPYLYFNLFGKSKNNRKIFMGDSGSLTLGFILSFLFVKLSMDNRLVMAFEPTRMNIAVSLLLIPTFDVARIIIYRLRYHRPIFDADKNHIHHRLMNLGLTMHQALITILGLALAFIAINMLLFPIIGFTYVFLTDIALYTGLHLIIGAVYQHKLKEECAI</sequence>
<evidence type="ECO:0000256" key="7">
    <source>
        <dbReference type="SAM" id="Phobius"/>
    </source>
</evidence>
<keyword evidence="4 7" id="KW-0812">Transmembrane</keyword>
<reference evidence="8 9" key="1">
    <citation type="submission" date="2017-08" db="EMBL/GenBank/DDBJ databases">
        <title>Comparative genomics of non-oral Prevotella species.</title>
        <authorList>
            <person name="Accetto T."/>
            <person name="Nograsek B."/>
            <person name="Avgustin G."/>
        </authorList>
    </citation>
    <scope>NUCLEOTIDE SEQUENCE [LARGE SCALE GENOMIC DNA]</scope>
    <source>
        <strain evidence="8 9">TC1-1</strain>
    </source>
</reference>
<accession>A0ABX4ELG0</accession>
<feature type="transmembrane region" description="Helical" evidence="7">
    <location>
        <begin position="194"/>
        <end position="214"/>
    </location>
</feature>
<feature type="transmembrane region" description="Helical" evidence="7">
    <location>
        <begin position="226"/>
        <end position="244"/>
    </location>
</feature>
<keyword evidence="6 7" id="KW-0472">Membrane</keyword>
<comment type="subcellular location">
    <subcellularLocation>
        <location evidence="1">Cell membrane</location>
        <topology evidence="1">Multi-pass membrane protein</topology>
    </subcellularLocation>
</comment>
<keyword evidence="5 7" id="KW-1133">Transmembrane helix</keyword>
<evidence type="ECO:0000256" key="5">
    <source>
        <dbReference type="ARBA" id="ARBA00022989"/>
    </source>
</evidence>
<evidence type="ECO:0000256" key="3">
    <source>
        <dbReference type="ARBA" id="ARBA00022679"/>
    </source>
</evidence>
<keyword evidence="9" id="KW-1185">Reference proteome</keyword>
<evidence type="ECO:0000256" key="4">
    <source>
        <dbReference type="ARBA" id="ARBA00022692"/>
    </source>
</evidence>
<protein>
    <submittedName>
        <fullName evidence="8">Undecaprenyl/decaprenyl-phosphate alpha-N-acetylglucosaminyl 1-phosphate transferase</fullName>
    </submittedName>
</protein>
<gene>
    <name evidence="8" type="ORF">CIK91_03050</name>
</gene>
<feature type="transmembrane region" description="Helical" evidence="7">
    <location>
        <begin position="264"/>
        <end position="284"/>
    </location>
</feature>
<dbReference type="PANTHER" id="PTHR22926:SF3">
    <property type="entry name" value="UNDECAPRENYL-PHOSPHATE ALPHA-N-ACETYLGLUCOSAMINYL 1-PHOSPHATE TRANSFERASE"/>
    <property type="match status" value="1"/>
</dbReference>
<keyword evidence="2" id="KW-1003">Cell membrane</keyword>
<feature type="transmembrane region" description="Helical" evidence="7">
    <location>
        <begin position="305"/>
        <end position="330"/>
    </location>
</feature>
<dbReference type="Proteomes" id="UP000216189">
    <property type="component" value="Unassembled WGS sequence"/>
</dbReference>
<dbReference type="RefSeq" id="WP_074550154.1">
    <property type="nucleotide sequence ID" value="NZ_CAMUXW010000019.1"/>
</dbReference>
<feature type="transmembrane region" description="Helical" evidence="7">
    <location>
        <begin position="6"/>
        <end position="27"/>
    </location>
</feature>
<feature type="transmembrane region" description="Helical" evidence="7">
    <location>
        <begin position="115"/>
        <end position="132"/>
    </location>
</feature>
<name>A0ABX4ELG0_SEGBR</name>
<evidence type="ECO:0000313" key="8">
    <source>
        <dbReference type="EMBL" id="OYP56315.1"/>
    </source>
</evidence>
<dbReference type="InterPro" id="IPR000715">
    <property type="entry name" value="Glycosyl_transferase_4"/>
</dbReference>
<evidence type="ECO:0000256" key="2">
    <source>
        <dbReference type="ARBA" id="ARBA00022475"/>
    </source>
</evidence>
<organism evidence="8 9">
    <name type="scientific">Segatella bryantii</name>
    <name type="common">Prevotella bryantii</name>
    <dbReference type="NCBI Taxonomy" id="77095"/>
    <lineage>
        <taxon>Bacteria</taxon>
        <taxon>Pseudomonadati</taxon>
        <taxon>Bacteroidota</taxon>
        <taxon>Bacteroidia</taxon>
        <taxon>Bacteroidales</taxon>
        <taxon>Prevotellaceae</taxon>
        <taxon>Segatella</taxon>
    </lineage>
</organism>
<evidence type="ECO:0000256" key="1">
    <source>
        <dbReference type="ARBA" id="ARBA00004651"/>
    </source>
</evidence>
<evidence type="ECO:0000313" key="9">
    <source>
        <dbReference type="Proteomes" id="UP000216189"/>
    </source>
</evidence>
<dbReference type="EMBL" id="NPJF01000023">
    <property type="protein sequence ID" value="OYP56315.1"/>
    <property type="molecule type" value="Genomic_DNA"/>
</dbReference>
<proteinExistence type="predicted"/>
<feature type="transmembrane region" description="Helical" evidence="7">
    <location>
        <begin position="48"/>
        <end position="71"/>
    </location>
</feature>
<feature type="transmembrane region" description="Helical" evidence="7">
    <location>
        <begin position="336"/>
        <end position="358"/>
    </location>
</feature>
<feature type="transmembrane region" description="Helical" evidence="7">
    <location>
        <begin position="83"/>
        <end position="103"/>
    </location>
</feature>